<dbReference type="Gene3D" id="3.30.565.10">
    <property type="entry name" value="Histidine kinase-like ATPase, C-terminal domain"/>
    <property type="match status" value="1"/>
</dbReference>
<reference evidence="9" key="1">
    <citation type="submission" date="2019-11" db="EMBL/GenBank/DDBJ databases">
        <title>Genomic insights into an expanded diversity of filamentous marine cyanobacteria reveals the extraordinary biosynthetic potential of Moorea and Okeania.</title>
        <authorList>
            <person name="Ferreira Leao T."/>
            <person name="Wang M."/>
            <person name="Moss N."/>
            <person name="Da Silva R."/>
            <person name="Sanders J."/>
            <person name="Nurk S."/>
            <person name="Gurevich A."/>
            <person name="Humphrey G."/>
            <person name="Reher R."/>
            <person name="Zhu Q."/>
            <person name="Belda-Ferre P."/>
            <person name="Glukhov E."/>
            <person name="Rex R."/>
            <person name="Dorrestein P.C."/>
            <person name="Knight R."/>
            <person name="Pevzner P."/>
            <person name="Gerwick W.H."/>
            <person name="Gerwick L."/>
        </authorList>
    </citation>
    <scope>NUCLEOTIDE SEQUENCE</scope>
    <source>
        <strain evidence="9">SIO1C4</strain>
    </source>
</reference>
<dbReference type="SUPFAM" id="SSF55874">
    <property type="entry name" value="ATPase domain of HSP90 chaperone/DNA topoisomerase II/histidine kinase"/>
    <property type="match status" value="1"/>
</dbReference>
<evidence type="ECO:0000256" key="6">
    <source>
        <dbReference type="ARBA" id="ARBA00022777"/>
    </source>
</evidence>
<evidence type="ECO:0000256" key="5">
    <source>
        <dbReference type="ARBA" id="ARBA00022741"/>
    </source>
</evidence>
<name>A0A6B3NDI7_9CYAN</name>
<keyword evidence="4" id="KW-0808">Transferase</keyword>
<dbReference type="EMBL" id="JAAHFQ010000406">
    <property type="protein sequence ID" value="NER29647.1"/>
    <property type="molecule type" value="Genomic_DNA"/>
</dbReference>
<keyword evidence="7" id="KW-0067">ATP-binding</keyword>
<evidence type="ECO:0000313" key="9">
    <source>
        <dbReference type="EMBL" id="NER29647.1"/>
    </source>
</evidence>
<dbReference type="PROSITE" id="PS50109">
    <property type="entry name" value="HIS_KIN"/>
    <property type="match status" value="1"/>
</dbReference>
<dbReference type="InterPro" id="IPR005467">
    <property type="entry name" value="His_kinase_dom"/>
</dbReference>
<keyword evidence="3" id="KW-0597">Phosphoprotein</keyword>
<dbReference type="Gene3D" id="3.30.450.20">
    <property type="entry name" value="PAS domain"/>
    <property type="match status" value="1"/>
</dbReference>
<evidence type="ECO:0000256" key="1">
    <source>
        <dbReference type="ARBA" id="ARBA00000085"/>
    </source>
</evidence>
<dbReference type="InterPro" id="IPR036890">
    <property type="entry name" value="HATPase_C_sf"/>
</dbReference>
<dbReference type="PANTHER" id="PTHR41523:SF8">
    <property type="entry name" value="ETHYLENE RESPONSE SENSOR PROTEIN"/>
    <property type="match status" value="1"/>
</dbReference>
<keyword evidence="6" id="KW-0418">Kinase</keyword>
<comment type="catalytic activity">
    <reaction evidence="1">
        <text>ATP + protein L-histidine = ADP + protein N-phospho-L-histidine.</text>
        <dbReference type="EC" id="2.7.13.3"/>
    </reaction>
</comment>
<feature type="domain" description="Histidine kinase" evidence="8">
    <location>
        <begin position="85"/>
        <end position="279"/>
    </location>
</feature>
<dbReference type="Pfam" id="PF02518">
    <property type="entry name" value="HATPase_c"/>
    <property type="match status" value="1"/>
</dbReference>
<proteinExistence type="predicted"/>
<dbReference type="GO" id="GO:0005524">
    <property type="term" value="F:ATP binding"/>
    <property type="evidence" value="ECO:0007669"/>
    <property type="project" value="UniProtKB-KW"/>
</dbReference>
<dbReference type="InterPro" id="IPR003594">
    <property type="entry name" value="HATPase_dom"/>
</dbReference>
<dbReference type="PANTHER" id="PTHR41523">
    <property type="entry name" value="TWO-COMPONENT SYSTEM SENSOR PROTEIN"/>
    <property type="match status" value="1"/>
</dbReference>
<dbReference type="AlphaFoldDB" id="A0A6B3NDI7"/>
<comment type="caution">
    <text evidence="9">The sequence shown here is derived from an EMBL/GenBank/DDBJ whole genome shotgun (WGS) entry which is preliminary data.</text>
</comment>
<dbReference type="InterPro" id="IPR011495">
    <property type="entry name" value="Sig_transdc_His_kin_sub2_dim/P"/>
</dbReference>
<evidence type="ECO:0000256" key="7">
    <source>
        <dbReference type="ARBA" id="ARBA00022840"/>
    </source>
</evidence>
<evidence type="ECO:0000256" key="3">
    <source>
        <dbReference type="ARBA" id="ARBA00022553"/>
    </source>
</evidence>
<organism evidence="9">
    <name type="scientific">Symploca sp. SIO1C4</name>
    <dbReference type="NCBI Taxonomy" id="2607765"/>
    <lineage>
        <taxon>Bacteria</taxon>
        <taxon>Bacillati</taxon>
        <taxon>Cyanobacteriota</taxon>
        <taxon>Cyanophyceae</taxon>
        <taxon>Coleofasciculales</taxon>
        <taxon>Coleofasciculaceae</taxon>
        <taxon>Symploca</taxon>
    </lineage>
</organism>
<sequence>MDDYFKEICLDAKPVEIDQVSLQTAVIYAIILPKRLAVILSLPNQPLSYHETALPQAEVENLLQKMRQSQGGLSYLQEKELLLKEVYHRVKNNLQVITSIFSLQSQYIEEPQMLSILTECQNRIHSMALIHQKLYQSDSLTQIDFADYIESLAHQLFVSCNVSPNRILLKLKVTDVSLNLDTAILCGLLINELIYNSLKHAFPGQTSGEISINFSTNSESKLSLIFKDNGVGLPAELDIQQINSLGLRLVRALTRQLKGKLQMHSNNGVLFQIEFPKPKERRRF</sequence>
<dbReference type="SMART" id="SM00387">
    <property type="entry name" value="HATPase_c"/>
    <property type="match status" value="1"/>
</dbReference>
<dbReference type="GO" id="GO:0004673">
    <property type="term" value="F:protein histidine kinase activity"/>
    <property type="evidence" value="ECO:0007669"/>
    <property type="project" value="UniProtKB-EC"/>
</dbReference>
<protein>
    <recommendedName>
        <fullName evidence="2">histidine kinase</fullName>
        <ecNumber evidence="2">2.7.13.3</ecNumber>
    </recommendedName>
</protein>
<dbReference type="EC" id="2.7.13.3" evidence="2"/>
<gene>
    <name evidence="9" type="ORF">F6J89_19020</name>
</gene>
<evidence type="ECO:0000256" key="2">
    <source>
        <dbReference type="ARBA" id="ARBA00012438"/>
    </source>
</evidence>
<evidence type="ECO:0000256" key="4">
    <source>
        <dbReference type="ARBA" id="ARBA00022679"/>
    </source>
</evidence>
<keyword evidence="5" id="KW-0547">Nucleotide-binding</keyword>
<evidence type="ECO:0000259" key="8">
    <source>
        <dbReference type="PROSITE" id="PS50109"/>
    </source>
</evidence>
<dbReference type="Pfam" id="PF07568">
    <property type="entry name" value="HisKA_2"/>
    <property type="match status" value="1"/>
</dbReference>
<accession>A0A6B3NDI7</accession>